<evidence type="ECO:0000313" key="2">
    <source>
        <dbReference type="Proteomes" id="UP001227126"/>
    </source>
</evidence>
<evidence type="ECO:0000313" key="1">
    <source>
        <dbReference type="EMBL" id="MDK3071988.1"/>
    </source>
</evidence>
<dbReference type="RefSeq" id="WP_284483942.1">
    <property type="nucleotide sequence ID" value="NZ_JASNJE010000002.1"/>
</dbReference>
<protein>
    <submittedName>
        <fullName evidence="1">Uncharacterized protein</fullName>
    </submittedName>
</protein>
<dbReference type="Proteomes" id="UP001227126">
    <property type="component" value="Unassembled WGS sequence"/>
</dbReference>
<sequence>MPKKEGRSRPIALTLALTGRDQDENAPKLALHAVTRDGDILESIEVGDGDAVKLSEKAMSAEAVVVLSAETKPDAQALKEGYRLSPAQLMRAAEVSGILALSPSRWRPLLPFGLCVDGSVRKCWWWPVYVKAATAQVATAKALSSNVGLATTARLGLHVATADRILQNLQLRRCHPVCEGIVEVYERTCCCWPIVIPPLIYDIRERLRRLLERLPDIRIPPRPLPDPIPYRKAGMFVSGTLDETALNAAADLAFLESAPFEAASAYVEARPYLLRMICSCGPKIYRGAALIGPDGQFSMCYPGNPFLPVNCHREYAFRVRQIIDGVDTVIYDGAAAGIWFDSDEDITLTTYDPDAIECPGSDLPIPTDTPFAMLERIGGTEAWNLKTPEPTGWDRAAVTSYNDGLAFPAASVAAARGTYLDRNWGGVLGLRYLFTPSLKTQGAKYYRVRVAKADINGNPIGVPKYMDDPMAWKYWENLGGYPPQIKIRVQSLNLPSDPSFYEIPYMQDHNWLSNYNHAHVDTRKFDDGRHLVTLELYDSALNRLAPNNALDAAGSDTKKPFAYEWWHDPLDATDPENTTNVPYAGLTHMFWWDNRDCVADITKLINTGIASNAQCQFMSGTGSSTFGAEFRAYHPYNHGDPSKVSFMHSWRLRYWKGLGGAEQSLDTGSEPQDPGLSATETFATMLGGDTKCTFSLELHVDTKTFDGSSILNSLDERDIASFALDMTP</sequence>
<dbReference type="EMBL" id="JASNJE010000002">
    <property type="protein sequence ID" value="MDK3071988.1"/>
    <property type="molecule type" value="Genomic_DNA"/>
</dbReference>
<accession>A0ABT7FAC5</accession>
<gene>
    <name evidence="1" type="ORF">QO034_02590</name>
</gene>
<organism evidence="1 2">
    <name type="scientific">Sedimentitalea xiamensis</name>
    <dbReference type="NCBI Taxonomy" id="3050037"/>
    <lineage>
        <taxon>Bacteria</taxon>
        <taxon>Pseudomonadati</taxon>
        <taxon>Pseudomonadota</taxon>
        <taxon>Alphaproteobacteria</taxon>
        <taxon>Rhodobacterales</taxon>
        <taxon>Paracoccaceae</taxon>
        <taxon>Sedimentitalea</taxon>
    </lineage>
</organism>
<keyword evidence="2" id="KW-1185">Reference proteome</keyword>
<reference evidence="1 2" key="1">
    <citation type="submission" date="2023-05" db="EMBL/GenBank/DDBJ databases">
        <title>Sedimentitalea sp. nov. JM2-8.</title>
        <authorList>
            <person name="Huang J."/>
        </authorList>
    </citation>
    <scope>NUCLEOTIDE SEQUENCE [LARGE SCALE GENOMIC DNA]</scope>
    <source>
        <strain evidence="1 2">JM2-8</strain>
    </source>
</reference>
<comment type="caution">
    <text evidence="1">The sequence shown here is derived from an EMBL/GenBank/DDBJ whole genome shotgun (WGS) entry which is preliminary data.</text>
</comment>
<proteinExistence type="predicted"/>
<name>A0ABT7FAC5_9RHOB</name>